<sequence>MILVLKNMNSNTNNNNNSITLLSAAKPPSESYSTTVAGVSFPSNTTRCSNSSSSSQYSASMKTNAASVEIRAPTSSAPSVSESEPISPGVATRWRELHGSNYWKGLLDPLDADLRSELIRYGEFSQVTYDSFDHDNHSMFYGSNRYRKDKLFEKVKHLNTGYEVTHYIYATADLSMPKLLNLCTAPEAWSRNSNWMGYVAVCTDEEKIKQLGRRDILIAWRGTIMGTEWAANVQIKLVPSGIDSRPSYNLTTAALRVEMGFLNLYTSKNSETRYNKTSARQQVLTELKRLIQKYKGEELSITITGHSLGSALATLNAYDIAQSGFNRITDPAAAGAENNNSDEDWNDSCPIPENWGDKTADPVRPDKEATIPIAVMSFAGPRVGNNAFCDQLNALGVKVLRVVNVNDIVPQVPGILFPPQLSFINKIIDFLPFTYSHAGVQLLVNNFDSPYLDPKRCNILNCHNLEGYLHVVSGHQGSDGLGKKQQKNSSPSFTSPPSRDIALVNKSSNFLKDGHFVPDSWWQVENKGLVYQVSDGKWIQQTRDAGDVPVPPVSHKKPT</sequence>
<evidence type="ECO:0000256" key="1">
    <source>
        <dbReference type="ARBA" id="ARBA00004229"/>
    </source>
</evidence>
<protein>
    <recommendedName>
        <fullName evidence="10">Fungal lipase-type domain-containing protein</fullName>
    </recommendedName>
</protein>
<dbReference type="Proteomes" id="UP001497444">
    <property type="component" value="Chromosome 15"/>
</dbReference>
<evidence type="ECO:0000256" key="5">
    <source>
        <dbReference type="ARBA" id="ARBA00022801"/>
    </source>
</evidence>
<keyword evidence="7" id="KW-0442">Lipid degradation</keyword>
<evidence type="ECO:0000256" key="8">
    <source>
        <dbReference type="ARBA" id="ARBA00023098"/>
    </source>
</evidence>
<keyword evidence="3" id="KW-0150">Chloroplast</keyword>
<keyword evidence="5" id="KW-0378">Hydrolase</keyword>
<keyword evidence="6" id="KW-0809">Transit peptide</keyword>
<feature type="domain" description="Fungal lipase-type" evidence="10">
    <location>
        <begin position="370"/>
        <end position="415"/>
    </location>
</feature>
<evidence type="ECO:0000313" key="12">
    <source>
        <dbReference type="Proteomes" id="UP001497444"/>
    </source>
</evidence>
<evidence type="ECO:0000256" key="9">
    <source>
        <dbReference type="SAM" id="MobiDB-lite"/>
    </source>
</evidence>
<evidence type="ECO:0000256" key="4">
    <source>
        <dbReference type="ARBA" id="ARBA00022640"/>
    </source>
</evidence>
<feature type="compositionally biased region" description="Polar residues" evidence="9">
    <location>
        <begin position="487"/>
        <end position="497"/>
    </location>
</feature>
<dbReference type="Pfam" id="PF01764">
    <property type="entry name" value="Lipase_3"/>
    <property type="match status" value="2"/>
</dbReference>
<gene>
    <name evidence="11" type="ORF">CSSPJE1EN1_LOCUS8358</name>
</gene>
<keyword evidence="4" id="KW-0934">Plastid</keyword>
<evidence type="ECO:0000313" key="11">
    <source>
        <dbReference type="EMBL" id="CAK9262880.1"/>
    </source>
</evidence>
<evidence type="ECO:0000256" key="7">
    <source>
        <dbReference type="ARBA" id="ARBA00022963"/>
    </source>
</evidence>
<feature type="region of interest" description="Disordered" evidence="9">
    <location>
        <begin position="477"/>
        <end position="499"/>
    </location>
</feature>
<keyword evidence="8" id="KW-0443">Lipid metabolism</keyword>
<keyword evidence="12" id="KW-1185">Reference proteome</keyword>
<evidence type="ECO:0000256" key="6">
    <source>
        <dbReference type="ARBA" id="ARBA00022946"/>
    </source>
</evidence>
<reference evidence="11" key="1">
    <citation type="submission" date="2024-02" db="EMBL/GenBank/DDBJ databases">
        <authorList>
            <consortium name="ELIXIR-Norway"/>
            <consortium name="Elixir Norway"/>
        </authorList>
    </citation>
    <scope>NUCLEOTIDE SEQUENCE</scope>
</reference>
<accession>A0ABP0W7T9</accession>
<dbReference type="PANTHER" id="PTHR31403:SF54">
    <property type="entry name" value="PHOSPHOLIPASE A(1) DAD1, CHLOROPLASTIC"/>
    <property type="match status" value="1"/>
</dbReference>
<proteinExistence type="inferred from homology"/>
<feature type="domain" description="Fungal lipase-type" evidence="10">
    <location>
        <begin position="218"/>
        <end position="327"/>
    </location>
</feature>
<comment type="similarity">
    <text evidence="2">Belongs to the AB hydrolase superfamily. Lipase family.</text>
</comment>
<organism evidence="11 12">
    <name type="scientific">Sphagnum jensenii</name>
    <dbReference type="NCBI Taxonomy" id="128206"/>
    <lineage>
        <taxon>Eukaryota</taxon>
        <taxon>Viridiplantae</taxon>
        <taxon>Streptophyta</taxon>
        <taxon>Embryophyta</taxon>
        <taxon>Bryophyta</taxon>
        <taxon>Sphagnophytina</taxon>
        <taxon>Sphagnopsida</taxon>
        <taxon>Sphagnales</taxon>
        <taxon>Sphagnaceae</taxon>
        <taxon>Sphagnum</taxon>
    </lineage>
</organism>
<evidence type="ECO:0000259" key="10">
    <source>
        <dbReference type="Pfam" id="PF01764"/>
    </source>
</evidence>
<dbReference type="PANTHER" id="PTHR31403">
    <property type="entry name" value="PHOSPHOLIPASE A1-IBETA2, CHLOROPLASTIC"/>
    <property type="match status" value="1"/>
</dbReference>
<dbReference type="InterPro" id="IPR002921">
    <property type="entry name" value="Fungal_lipase-type"/>
</dbReference>
<evidence type="ECO:0000256" key="2">
    <source>
        <dbReference type="ARBA" id="ARBA00010701"/>
    </source>
</evidence>
<dbReference type="CDD" id="cd00519">
    <property type="entry name" value="Lipase_3"/>
    <property type="match status" value="1"/>
</dbReference>
<name>A0ABP0W7T9_9BRYO</name>
<evidence type="ECO:0000256" key="3">
    <source>
        <dbReference type="ARBA" id="ARBA00022528"/>
    </source>
</evidence>
<comment type="subcellular location">
    <subcellularLocation>
        <location evidence="1">Plastid</location>
        <location evidence="1">Chloroplast</location>
    </subcellularLocation>
</comment>
<dbReference type="EMBL" id="OZ020110">
    <property type="protein sequence ID" value="CAK9262880.1"/>
    <property type="molecule type" value="Genomic_DNA"/>
</dbReference>
<dbReference type="InterPro" id="IPR029058">
    <property type="entry name" value="AB_hydrolase_fold"/>
</dbReference>
<dbReference type="Gene3D" id="3.40.50.1820">
    <property type="entry name" value="alpha/beta hydrolase"/>
    <property type="match status" value="1"/>
</dbReference>
<dbReference type="SUPFAM" id="SSF53474">
    <property type="entry name" value="alpha/beta-Hydrolases"/>
    <property type="match status" value="1"/>
</dbReference>